<dbReference type="InterPro" id="IPR025676">
    <property type="entry name" value="Clr5_dom"/>
</dbReference>
<evidence type="ECO:0000256" key="1">
    <source>
        <dbReference type="SAM" id="MobiDB-lite"/>
    </source>
</evidence>
<feature type="compositionally biased region" description="Basic and acidic residues" evidence="1">
    <location>
        <begin position="208"/>
        <end position="220"/>
    </location>
</feature>
<comment type="caution">
    <text evidence="3">The sequence shown here is derived from an EMBL/GenBank/DDBJ whole genome shotgun (WGS) entry which is preliminary data.</text>
</comment>
<dbReference type="Pfam" id="PF14420">
    <property type="entry name" value="Clr5"/>
    <property type="match status" value="1"/>
</dbReference>
<sequence length="882" mass="100723">MLEVLLQRPARLHSKLLFISPDHHSRTASSTMEDFQWYNDATGMIARSQDQDGETDPGYLLPDASPRQTQYNIGINVPGVVWPYPVTLGYSTIPTQPGFLATPATALSPGMSTTQHYNHQEGFPVLPSNNSMSLVQLPATYMNPPNPVMFQQNGMGISVPLYPMDADIVMADAGIMSQGPLAPINQPHENMTCPIAIARSRGHSKKNISREEGPKNRGEKWEPWRETIKYLKLEQGHTFPEVAFEMSSIHGFKFSVSTYQKLGDRWEEFKSEKVKNKSSRHGRPGKSARTSMGILDIFRCKVDVQRYLSDNRLLQVPSVSSEPYVYQYKILHAIDSLVKMLFDQKGRYKWSASRTTLTLSNQRLEDSATKGLATWQSLYDKCRGIEAFYEGHVMKGTLSRLKVLFDRVLSQVKATEFFCDPHMLLYLWKVCDTLMSVILDGQTWVEKYILVGVFLQSLRFRLRDLAFKGSDHLMVLVDSLFSILNSTPLDLKKSLGLGCWKLMEILGSHIGNDHFVVLNLGMYCNRIWPNIWGLVDVEELQTRYKHYLPLTNGGYRPPITATHSGRQDVSMSDQQLERIEMLHMSGVALSDVLSTLKADRSDDRIRVSQITLLLNLIDRVCLELVNLAQGPCRQEAIQGKLKYTTVTRALAFALEQLAYDLHEKATTEELDVGRRKKIRKQRNAARKRARLGQLRESDAGAAVRFSTNPDDIANIYRFMDEAIEILRKGDKDCKLRAAQLSRQLMSWMKTYSQGEIQANRRGRSKGQYYKIERDRAHEILASIFPGEKFESKKEERTRFHKDVVKDANMEEAKTVQVVVRPRRNRKKKTEKVPTPLPLEKRKCQVCGEEFDSRNKLFEEHVNVAGACRNNRDPFMGWSSPRE</sequence>
<feature type="domain" description="Clr5" evidence="2">
    <location>
        <begin position="219"/>
        <end position="266"/>
    </location>
</feature>
<protein>
    <recommendedName>
        <fullName evidence="2">Clr5 domain-containing protein</fullName>
    </recommendedName>
</protein>
<evidence type="ECO:0000259" key="2">
    <source>
        <dbReference type="Pfam" id="PF14420"/>
    </source>
</evidence>
<name>A0A8H5WP40_9HYPO</name>
<feature type="region of interest" description="Disordered" evidence="1">
    <location>
        <begin position="201"/>
        <end position="220"/>
    </location>
</feature>
<gene>
    <name evidence="3" type="ORF">FDENT_12205</name>
</gene>
<evidence type="ECO:0000313" key="3">
    <source>
        <dbReference type="EMBL" id="KAF5667006.1"/>
    </source>
</evidence>
<organism evidence="3 4">
    <name type="scientific">Fusarium denticulatum</name>
    <dbReference type="NCBI Taxonomy" id="48507"/>
    <lineage>
        <taxon>Eukaryota</taxon>
        <taxon>Fungi</taxon>
        <taxon>Dikarya</taxon>
        <taxon>Ascomycota</taxon>
        <taxon>Pezizomycotina</taxon>
        <taxon>Sordariomycetes</taxon>
        <taxon>Hypocreomycetidae</taxon>
        <taxon>Hypocreales</taxon>
        <taxon>Nectriaceae</taxon>
        <taxon>Fusarium</taxon>
        <taxon>Fusarium fujikuroi species complex</taxon>
    </lineage>
</organism>
<dbReference type="EMBL" id="JAAOAK010000408">
    <property type="protein sequence ID" value="KAF5667006.1"/>
    <property type="molecule type" value="Genomic_DNA"/>
</dbReference>
<dbReference type="Proteomes" id="UP000562682">
    <property type="component" value="Unassembled WGS sequence"/>
</dbReference>
<proteinExistence type="predicted"/>
<reference evidence="3 4" key="1">
    <citation type="submission" date="2020-05" db="EMBL/GenBank/DDBJ databases">
        <title>Identification and distribution of gene clusters putatively required for synthesis of sphingolipid metabolism inhibitors in phylogenetically diverse species of the filamentous fungus Fusarium.</title>
        <authorList>
            <person name="Kim H.-S."/>
            <person name="Busman M."/>
            <person name="Brown D.W."/>
            <person name="Divon H."/>
            <person name="Uhlig S."/>
            <person name="Proctor R.H."/>
        </authorList>
    </citation>
    <scope>NUCLEOTIDE SEQUENCE [LARGE SCALE GENOMIC DNA]</scope>
    <source>
        <strain evidence="3 4">NRRL 25311</strain>
    </source>
</reference>
<accession>A0A8H5WP40</accession>
<dbReference type="AlphaFoldDB" id="A0A8H5WP40"/>
<keyword evidence="4" id="KW-1185">Reference proteome</keyword>
<evidence type="ECO:0000313" key="4">
    <source>
        <dbReference type="Proteomes" id="UP000562682"/>
    </source>
</evidence>